<reference evidence="10" key="1">
    <citation type="journal article" date="2019" name="Int. J. Syst. Evol. Microbiol.">
        <title>The Global Catalogue of Microorganisms (GCM) 10K type strain sequencing project: providing services to taxonomists for standard genome sequencing and annotation.</title>
        <authorList>
            <consortium name="The Broad Institute Genomics Platform"/>
            <consortium name="The Broad Institute Genome Sequencing Center for Infectious Disease"/>
            <person name="Wu L."/>
            <person name="Ma J."/>
        </authorList>
    </citation>
    <scope>NUCLEOTIDE SEQUENCE [LARGE SCALE GENOMIC DNA]</scope>
    <source>
        <strain evidence="10">R28</strain>
    </source>
</reference>
<keyword evidence="1 7" id="KW-1003">Cell membrane</keyword>
<comment type="function">
    <text evidence="7">Essential cell division protein.</text>
</comment>
<dbReference type="Proteomes" id="UP001597383">
    <property type="component" value="Unassembled WGS sequence"/>
</dbReference>
<dbReference type="EMBL" id="JBHUHQ010000013">
    <property type="protein sequence ID" value="MFD2044006.1"/>
    <property type="molecule type" value="Genomic_DNA"/>
</dbReference>
<evidence type="ECO:0000313" key="9">
    <source>
        <dbReference type="EMBL" id="MFD2044006.1"/>
    </source>
</evidence>
<comment type="caution">
    <text evidence="9">The sequence shown here is derived from an EMBL/GenBank/DDBJ whole genome shotgun (WGS) entry which is preliminary data.</text>
</comment>
<evidence type="ECO:0000256" key="3">
    <source>
        <dbReference type="ARBA" id="ARBA00022692"/>
    </source>
</evidence>
<sequence>MAANHARVWQQSYTSQNATHVQEEKQKVVVRKKSWITKGEKVLYSFVGLFLIVASAYIVSYSSSTDTLNRDLQSLEQNVQSQKLTNESLVFEIKELSRPERITQIAKENGLTIQNAEVKQATSFHN</sequence>
<evidence type="ECO:0000313" key="10">
    <source>
        <dbReference type="Proteomes" id="UP001597383"/>
    </source>
</evidence>
<keyword evidence="6 7" id="KW-0131">Cell cycle</keyword>
<keyword evidence="5 7" id="KW-0472">Membrane</keyword>
<keyword evidence="10" id="KW-1185">Reference proteome</keyword>
<dbReference type="InterPro" id="IPR011922">
    <property type="entry name" value="Cell_div_FtsL"/>
</dbReference>
<keyword evidence="3 7" id="KW-0812">Transmembrane</keyword>
<evidence type="ECO:0000256" key="6">
    <source>
        <dbReference type="ARBA" id="ARBA00023306"/>
    </source>
</evidence>
<comment type="similarity">
    <text evidence="7">Belongs to the FtsL family.</text>
</comment>
<dbReference type="GO" id="GO:0051301">
    <property type="term" value="P:cell division"/>
    <property type="evidence" value="ECO:0007669"/>
    <property type="project" value="UniProtKB-KW"/>
</dbReference>
<name>A0ABW4VZ45_9BACI</name>
<evidence type="ECO:0000256" key="4">
    <source>
        <dbReference type="ARBA" id="ARBA00022989"/>
    </source>
</evidence>
<evidence type="ECO:0000256" key="7">
    <source>
        <dbReference type="HAMAP-Rule" id="MF_00910"/>
    </source>
</evidence>
<dbReference type="NCBIfam" id="TIGR02209">
    <property type="entry name" value="ftsL_broad"/>
    <property type="match status" value="1"/>
</dbReference>
<feature type="transmembrane region" description="Helical" evidence="7">
    <location>
        <begin position="42"/>
        <end position="61"/>
    </location>
</feature>
<evidence type="ECO:0000256" key="5">
    <source>
        <dbReference type="ARBA" id="ARBA00023136"/>
    </source>
</evidence>
<keyword evidence="2 7" id="KW-0132">Cell division</keyword>
<evidence type="ECO:0000256" key="8">
    <source>
        <dbReference type="NCBIfam" id="TIGR02209"/>
    </source>
</evidence>
<dbReference type="HAMAP" id="MF_00910">
    <property type="entry name" value="FtsL"/>
    <property type="match status" value="1"/>
</dbReference>
<dbReference type="InterPro" id="IPR007060">
    <property type="entry name" value="FtsL/DivIC"/>
</dbReference>
<comment type="subcellular location">
    <subcellularLocation>
        <location evidence="7">Cell membrane</location>
        <topology evidence="7">Single-pass type II membrane protein</topology>
    </subcellularLocation>
    <text evidence="7">Localizes to the division septum where it forms a ring structure.</text>
</comment>
<protein>
    <recommendedName>
        <fullName evidence="7 8">Cell division protein FtsL</fullName>
    </recommendedName>
</protein>
<organism evidence="9 10">
    <name type="scientific">Ornithinibacillus salinisoli</name>
    <dbReference type="NCBI Taxonomy" id="1848459"/>
    <lineage>
        <taxon>Bacteria</taxon>
        <taxon>Bacillati</taxon>
        <taxon>Bacillota</taxon>
        <taxon>Bacilli</taxon>
        <taxon>Bacillales</taxon>
        <taxon>Bacillaceae</taxon>
        <taxon>Ornithinibacillus</taxon>
    </lineage>
</organism>
<accession>A0ABW4VZ45</accession>
<dbReference type="Pfam" id="PF04977">
    <property type="entry name" value="DivIC"/>
    <property type="match status" value="1"/>
</dbReference>
<evidence type="ECO:0000256" key="2">
    <source>
        <dbReference type="ARBA" id="ARBA00022618"/>
    </source>
</evidence>
<keyword evidence="4 7" id="KW-1133">Transmembrane helix</keyword>
<evidence type="ECO:0000256" key="1">
    <source>
        <dbReference type="ARBA" id="ARBA00022475"/>
    </source>
</evidence>
<gene>
    <name evidence="7 9" type="primary">ftsL</name>
    <name evidence="9" type="ORF">ACFSJF_07010</name>
</gene>
<proteinExistence type="inferred from homology"/>
<dbReference type="RefSeq" id="WP_377555584.1">
    <property type="nucleotide sequence ID" value="NZ_JBHUHQ010000013.1"/>
</dbReference>